<dbReference type="Gene3D" id="3.30.160.250">
    <property type="match status" value="1"/>
</dbReference>
<evidence type="ECO:0000313" key="1">
    <source>
        <dbReference type="EMBL" id="KAB7661292.1"/>
    </source>
</evidence>
<dbReference type="Proteomes" id="UP000430564">
    <property type="component" value="Unassembled WGS sequence"/>
</dbReference>
<evidence type="ECO:0000313" key="2">
    <source>
        <dbReference type="Proteomes" id="UP000430564"/>
    </source>
</evidence>
<proteinExistence type="predicted"/>
<dbReference type="AlphaFoldDB" id="A0A6I1ERV3"/>
<organism evidence="1 2">
    <name type="scientific">Sutterella seckii</name>
    <dbReference type="NCBI Taxonomy" id="1944635"/>
    <lineage>
        <taxon>Bacteria</taxon>
        <taxon>Pseudomonadati</taxon>
        <taxon>Pseudomonadota</taxon>
        <taxon>Betaproteobacteria</taxon>
        <taxon>Burkholderiales</taxon>
        <taxon>Sutterellaceae</taxon>
        <taxon>Sutterella</taxon>
    </lineage>
</organism>
<protein>
    <submittedName>
        <fullName evidence="1">Type II toxin-antitoxin system HicB family antitoxin</fullName>
    </submittedName>
</protein>
<dbReference type="OrthoDB" id="5772151at2"/>
<dbReference type="RefSeq" id="WP_152158076.1">
    <property type="nucleotide sequence ID" value="NZ_WEHX01000021.1"/>
</dbReference>
<reference evidence="1 2" key="1">
    <citation type="submission" date="2019-10" db="EMBL/GenBank/DDBJ databases">
        <title>Genome diversity of Sutterella seckii.</title>
        <authorList>
            <person name="Chaplin A.V."/>
            <person name="Sokolova S.R."/>
            <person name="Mosin K.A."/>
            <person name="Ivanova E.L."/>
            <person name="Kochetkova T.O."/>
            <person name="Goltsov A.Y."/>
            <person name="Trofimov D.Y."/>
            <person name="Efimov B.A."/>
        </authorList>
    </citation>
    <scope>NUCLEOTIDE SEQUENCE [LARGE SCALE GENOMIC DNA]</scope>
    <source>
        <strain evidence="1 2">ASD393</strain>
    </source>
</reference>
<dbReference type="EMBL" id="WEHX01000021">
    <property type="protein sequence ID" value="KAB7661292.1"/>
    <property type="molecule type" value="Genomic_DNA"/>
</dbReference>
<accession>A0A6I1ERV3</accession>
<gene>
    <name evidence="1" type="ORF">GBM95_04950</name>
</gene>
<sequence length="151" mass="17002">MNQIPLIYRYRIERRPDGYRFRFPDLKEADFTAETAEDGVRNAPDHLARALVARIHEKNPPATERAHKGEGIAQIPPSLAAKILFIARSEEVGMYPAELARRLSMKPQEVHRIYRLEHATKIDTINMALNAVGSRIALSVEPLEGGSSKMS</sequence>
<name>A0A6I1ERV3_9BURK</name>
<comment type="caution">
    <text evidence="1">The sequence shown here is derived from an EMBL/GenBank/DDBJ whole genome shotgun (WGS) entry which is preliminary data.</text>
</comment>